<gene>
    <name evidence="1" type="ORF">IUJ34_00170</name>
</gene>
<evidence type="ECO:0000313" key="1">
    <source>
        <dbReference type="EMBL" id="QPG07558.1"/>
    </source>
</evidence>
<dbReference type="Gene3D" id="2.120.10.30">
    <property type="entry name" value="TolB, C-terminal domain"/>
    <property type="match status" value="1"/>
</dbReference>
<evidence type="ECO:0000313" key="2">
    <source>
        <dbReference type="Proteomes" id="UP000594592"/>
    </source>
</evidence>
<dbReference type="InterPro" id="IPR011042">
    <property type="entry name" value="6-blade_b-propeller_TolB-like"/>
</dbReference>
<reference evidence="1 2" key="1">
    <citation type="submission" date="2020-11" db="EMBL/GenBank/DDBJ databases">
        <title>Whole Genome sequence of MDR strain of Klebsiella pneumoniae K219 isolated from sputum.</title>
        <authorList>
            <person name="Aditi B.P."/>
            <person name="Mahalakshmi K."/>
            <person name="Naveen Kumar V."/>
        </authorList>
    </citation>
    <scope>NUCLEOTIDE SEQUENCE [LARGE SCALE GENOMIC DNA]</scope>
    <source>
        <strain evidence="1 2">K219</strain>
    </source>
</reference>
<evidence type="ECO:0008006" key="3">
    <source>
        <dbReference type="Google" id="ProtNLM"/>
    </source>
</evidence>
<proteinExistence type="predicted"/>
<dbReference type="AlphaFoldDB" id="A0A7S9E0Y5"/>
<dbReference type="Proteomes" id="UP000594592">
    <property type="component" value="Chromosome"/>
</dbReference>
<protein>
    <recommendedName>
        <fullName evidence="3">Senescence marker protein-30</fullName>
    </recommendedName>
</protein>
<sequence>MTSVMFGGENLDVLYVTSMAQPPLPRFPEDNQLRGSLFAIYDTGVTGVAERRFAG</sequence>
<accession>A0A7S9E0Y5</accession>
<name>A0A7S9E0Y5_KLEPN</name>
<dbReference type="EMBL" id="CP064820">
    <property type="protein sequence ID" value="QPG07558.1"/>
    <property type="molecule type" value="Genomic_DNA"/>
</dbReference>
<organism evidence="1 2">
    <name type="scientific">Klebsiella pneumoniae subsp. pneumoniae</name>
    <dbReference type="NCBI Taxonomy" id="72407"/>
    <lineage>
        <taxon>Bacteria</taxon>
        <taxon>Pseudomonadati</taxon>
        <taxon>Pseudomonadota</taxon>
        <taxon>Gammaproteobacteria</taxon>
        <taxon>Enterobacterales</taxon>
        <taxon>Enterobacteriaceae</taxon>
        <taxon>Klebsiella/Raoultella group</taxon>
        <taxon>Klebsiella</taxon>
        <taxon>Klebsiella pneumoniae complex</taxon>
    </lineage>
</organism>